<evidence type="ECO:0000256" key="3">
    <source>
        <dbReference type="ARBA" id="ARBA00022475"/>
    </source>
</evidence>
<dbReference type="Gene3D" id="3.30.70.100">
    <property type="match status" value="1"/>
</dbReference>
<dbReference type="PANTHER" id="PTHR43634:SF2">
    <property type="entry name" value="LOW CONDUCTANCE MECHANOSENSITIVE CHANNEL YNAI"/>
    <property type="match status" value="1"/>
</dbReference>
<dbReference type="GO" id="GO:0005886">
    <property type="term" value="C:plasma membrane"/>
    <property type="evidence" value="ECO:0007669"/>
    <property type="project" value="UniProtKB-SubCell"/>
</dbReference>
<dbReference type="InterPro" id="IPR006686">
    <property type="entry name" value="MscS_channel_CS"/>
</dbReference>
<accession>A0A2A5WMP1</accession>
<proteinExistence type="inferred from homology"/>
<keyword evidence="6 7" id="KW-0472">Membrane</keyword>
<feature type="transmembrane region" description="Helical" evidence="7">
    <location>
        <begin position="65"/>
        <end position="82"/>
    </location>
</feature>
<dbReference type="Proteomes" id="UP000219327">
    <property type="component" value="Unassembled WGS sequence"/>
</dbReference>
<protein>
    <submittedName>
        <fullName evidence="11">Mechanosensitive ion channel protein MscS</fullName>
    </submittedName>
</protein>
<feature type="domain" description="Mechanosensitive ion channel MscS" evidence="8">
    <location>
        <begin position="175"/>
        <end position="244"/>
    </location>
</feature>
<gene>
    <name evidence="11" type="ORF">CNE99_08050</name>
</gene>
<dbReference type="Pfam" id="PF00924">
    <property type="entry name" value="MS_channel_2nd"/>
    <property type="match status" value="1"/>
</dbReference>
<evidence type="ECO:0000259" key="8">
    <source>
        <dbReference type="Pfam" id="PF00924"/>
    </source>
</evidence>
<evidence type="ECO:0000313" key="11">
    <source>
        <dbReference type="EMBL" id="PDH37538.1"/>
    </source>
</evidence>
<feature type="transmembrane region" description="Helical" evidence="7">
    <location>
        <begin position="16"/>
        <end position="33"/>
    </location>
</feature>
<dbReference type="InterPro" id="IPR049278">
    <property type="entry name" value="MS_channel_C"/>
</dbReference>
<dbReference type="InterPro" id="IPR010920">
    <property type="entry name" value="LSM_dom_sf"/>
</dbReference>
<dbReference type="Gene3D" id="1.10.287.1260">
    <property type="match status" value="1"/>
</dbReference>
<dbReference type="InterPro" id="IPR023408">
    <property type="entry name" value="MscS_beta-dom_sf"/>
</dbReference>
<dbReference type="InterPro" id="IPR011014">
    <property type="entry name" value="MscS_channel_TM-2"/>
</dbReference>
<evidence type="ECO:0000256" key="4">
    <source>
        <dbReference type="ARBA" id="ARBA00022692"/>
    </source>
</evidence>
<dbReference type="InterPro" id="IPR049142">
    <property type="entry name" value="MS_channel_1st"/>
</dbReference>
<dbReference type="SUPFAM" id="SSF82689">
    <property type="entry name" value="Mechanosensitive channel protein MscS (YggB), C-terminal domain"/>
    <property type="match status" value="1"/>
</dbReference>
<reference evidence="11 12" key="1">
    <citation type="submission" date="2017-08" db="EMBL/GenBank/DDBJ databases">
        <title>Fine stratification of microbial communities through a metagenomic profile of the photic zone.</title>
        <authorList>
            <person name="Haro-Moreno J.M."/>
            <person name="Lopez-Perez M."/>
            <person name="De La Torre J."/>
            <person name="Picazo A."/>
            <person name="Camacho A."/>
            <person name="Rodriguez-Valera F."/>
        </authorList>
    </citation>
    <scope>NUCLEOTIDE SEQUENCE [LARGE SCALE GENOMIC DNA]</scope>
    <source>
        <strain evidence="11">MED-G24</strain>
    </source>
</reference>
<organism evidence="11 12">
    <name type="scientific">OM182 bacterium MED-G24</name>
    <dbReference type="NCBI Taxonomy" id="1986255"/>
    <lineage>
        <taxon>Bacteria</taxon>
        <taxon>Pseudomonadati</taxon>
        <taxon>Pseudomonadota</taxon>
        <taxon>Gammaproteobacteria</taxon>
        <taxon>OMG group</taxon>
        <taxon>OM182 clade</taxon>
    </lineage>
</organism>
<dbReference type="PANTHER" id="PTHR43634">
    <property type="entry name" value="OW CONDUCTANCE MECHANOSENSITIVE CHANNEL"/>
    <property type="match status" value="1"/>
</dbReference>
<evidence type="ECO:0000256" key="1">
    <source>
        <dbReference type="ARBA" id="ARBA00004651"/>
    </source>
</evidence>
<evidence type="ECO:0000259" key="10">
    <source>
        <dbReference type="Pfam" id="PF21088"/>
    </source>
</evidence>
<dbReference type="AlphaFoldDB" id="A0A2A5WMP1"/>
<dbReference type="InterPro" id="IPR011066">
    <property type="entry name" value="MscS_channel_C_sf"/>
</dbReference>
<keyword evidence="5 7" id="KW-1133">Transmembrane helix</keyword>
<feature type="transmembrane region" description="Helical" evidence="7">
    <location>
        <begin position="94"/>
        <end position="111"/>
    </location>
</feature>
<comment type="caution">
    <text evidence="11">The sequence shown here is derived from an EMBL/GenBank/DDBJ whole genome shotgun (WGS) entry which is preliminary data.</text>
</comment>
<dbReference type="Pfam" id="PF21088">
    <property type="entry name" value="MS_channel_1st"/>
    <property type="match status" value="1"/>
</dbReference>
<comment type="subcellular location">
    <subcellularLocation>
        <location evidence="1">Cell membrane</location>
        <topology evidence="1">Multi-pass membrane protein</topology>
    </subcellularLocation>
</comment>
<evidence type="ECO:0000256" key="2">
    <source>
        <dbReference type="ARBA" id="ARBA00008017"/>
    </source>
</evidence>
<evidence type="ECO:0000256" key="7">
    <source>
        <dbReference type="SAM" id="Phobius"/>
    </source>
</evidence>
<dbReference type="SUPFAM" id="SSF50182">
    <property type="entry name" value="Sm-like ribonucleoproteins"/>
    <property type="match status" value="1"/>
</dbReference>
<evidence type="ECO:0000256" key="5">
    <source>
        <dbReference type="ARBA" id="ARBA00022989"/>
    </source>
</evidence>
<dbReference type="Pfam" id="PF21082">
    <property type="entry name" value="MS_channel_3rd"/>
    <property type="match status" value="1"/>
</dbReference>
<sequence length="354" mass="39821">MDQNTEILDLLTQPDIVLVFVIVFATLVGNFLISRLLNRLEAKVEATRTVWDDALLASIRKPLRFLIWVVGIAWAADVISLRADTGFREMIDPIRYVMVVGVLVLFLISFIREAEKRFIHQGVDVTTATMVGKLLRISVLITGALTVLQTLGVSISGLLAFGGVGGIAVGFAARDLLANFFGGLMIYLDRPFAVGDWIRSPDRDIEGTVEIIGWRLTMIRTFDQRPLYVPNSVFASIAVENPSRMRNRRIYETIGLRYDDVEQLKSIVDAVRQMLIDHPDTDTDNRTLIVNFNEYGPSSIDFFIYTFTHTTNWVEYHQIKEKVLLQINNIISEHGAEIAFPTSTLHIANPPAEP</sequence>
<dbReference type="PROSITE" id="PS01246">
    <property type="entry name" value="UPF0003"/>
    <property type="match status" value="1"/>
</dbReference>
<comment type="similarity">
    <text evidence="2">Belongs to the MscS (TC 1.A.23) family.</text>
</comment>
<feature type="domain" description="Mechanosensitive ion channel transmembrane helices 2/3" evidence="10">
    <location>
        <begin position="133"/>
        <end position="173"/>
    </location>
</feature>
<name>A0A2A5WMP1_9GAMM</name>
<keyword evidence="4 7" id="KW-0812">Transmembrane</keyword>
<feature type="domain" description="Mechanosensitive ion channel MscS C-terminal" evidence="9">
    <location>
        <begin position="254"/>
        <end position="338"/>
    </location>
</feature>
<dbReference type="InterPro" id="IPR006685">
    <property type="entry name" value="MscS_channel_2nd"/>
</dbReference>
<dbReference type="EMBL" id="NTKD01000047">
    <property type="protein sequence ID" value="PDH37538.1"/>
    <property type="molecule type" value="Genomic_DNA"/>
</dbReference>
<dbReference type="Gene3D" id="2.30.30.60">
    <property type="match status" value="1"/>
</dbReference>
<evidence type="ECO:0000313" key="12">
    <source>
        <dbReference type="Proteomes" id="UP000219327"/>
    </source>
</evidence>
<evidence type="ECO:0000256" key="6">
    <source>
        <dbReference type="ARBA" id="ARBA00023136"/>
    </source>
</evidence>
<dbReference type="InterPro" id="IPR045042">
    <property type="entry name" value="YnaI-like"/>
</dbReference>
<evidence type="ECO:0000259" key="9">
    <source>
        <dbReference type="Pfam" id="PF21082"/>
    </source>
</evidence>
<dbReference type="GO" id="GO:0008381">
    <property type="term" value="F:mechanosensitive monoatomic ion channel activity"/>
    <property type="evidence" value="ECO:0007669"/>
    <property type="project" value="UniProtKB-ARBA"/>
</dbReference>
<dbReference type="SUPFAM" id="SSF82861">
    <property type="entry name" value="Mechanosensitive channel protein MscS (YggB), transmembrane region"/>
    <property type="match status" value="1"/>
</dbReference>
<keyword evidence="3" id="KW-1003">Cell membrane</keyword>